<reference evidence="2 3" key="1">
    <citation type="journal article" date="2021" name="Nat. Commun.">
        <title>Genetic determinants of endophytism in the Arabidopsis root mycobiome.</title>
        <authorList>
            <person name="Mesny F."/>
            <person name="Miyauchi S."/>
            <person name="Thiergart T."/>
            <person name="Pickel B."/>
            <person name="Atanasova L."/>
            <person name="Karlsson M."/>
            <person name="Huettel B."/>
            <person name="Barry K.W."/>
            <person name="Haridas S."/>
            <person name="Chen C."/>
            <person name="Bauer D."/>
            <person name="Andreopoulos W."/>
            <person name="Pangilinan J."/>
            <person name="LaButti K."/>
            <person name="Riley R."/>
            <person name="Lipzen A."/>
            <person name="Clum A."/>
            <person name="Drula E."/>
            <person name="Henrissat B."/>
            <person name="Kohler A."/>
            <person name="Grigoriev I.V."/>
            <person name="Martin F.M."/>
            <person name="Hacquard S."/>
        </authorList>
    </citation>
    <scope>NUCLEOTIDE SEQUENCE [LARGE SCALE GENOMIC DNA]</scope>
    <source>
        <strain evidence="2 3">MPI-SDFR-AT-0080</strain>
    </source>
</reference>
<feature type="region of interest" description="Disordered" evidence="1">
    <location>
        <begin position="1"/>
        <end position="205"/>
    </location>
</feature>
<evidence type="ECO:0000256" key="1">
    <source>
        <dbReference type="SAM" id="MobiDB-lite"/>
    </source>
</evidence>
<name>A0ABQ8FYU2_9PEZI</name>
<organism evidence="2 3">
    <name type="scientific">Macrophomina phaseolina</name>
    <dbReference type="NCBI Taxonomy" id="35725"/>
    <lineage>
        <taxon>Eukaryota</taxon>
        <taxon>Fungi</taxon>
        <taxon>Dikarya</taxon>
        <taxon>Ascomycota</taxon>
        <taxon>Pezizomycotina</taxon>
        <taxon>Dothideomycetes</taxon>
        <taxon>Dothideomycetes incertae sedis</taxon>
        <taxon>Botryosphaeriales</taxon>
        <taxon>Botryosphaeriaceae</taxon>
        <taxon>Macrophomina</taxon>
    </lineage>
</organism>
<dbReference type="EMBL" id="JAGTJR010000044">
    <property type="protein sequence ID" value="KAH7030493.1"/>
    <property type="molecule type" value="Genomic_DNA"/>
</dbReference>
<proteinExistence type="predicted"/>
<dbReference type="Proteomes" id="UP000774617">
    <property type="component" value="Unassembled WGS sequence"/>
</dbReference>
<comment type="caution">
    <text evidence="2">The sequence shown here is derived from an EMBL/GenBank/DDBJ whole genome shotgun (WGS) entry which is preliminary data.</text>
</comment>
<accession>A0ABQ8FYU2</accession>
<feature type="compositionally biased region" description="Low complexity" evidence="1">
    <location>
        <begin position="128"/>
        <end position="147"/>
    </location>
</feature>
<feature type="compositionally biased region" description="Polar residues" evidence="1">
    <location>
        <begin position="36"/>
        <end position="51"/>
    </location>
</feature>
<evidence type="ECO:0000313" key="2">
    <source>
        <dbReference type="EMBL" id="KAH7030493.1"/>
    </source>
</evidence>
<sequence length="386" mass="42495">MLWGPLKPRPQNTSRDSTSRTEEINQMASWRIRDTPAQQQPHSAPLSTETARPSPINVVAPQPSPRPRLLTFYHSRNTSAERVIAPRTAVDSDPGRSQEGETQDSPAQRSTGMVFDSFPISPGPFPISPGSSPSRRSSSGLGSPSSLLRAMTVSSTSPRGRPQGPAASQRLESGLNRSPESSRSRRPGSDPGPPTGNQKYAAAKPQVPLAAETAIAGRIVWVKAVDDKPNEPGSGIENAERGHGIREGAAGHPGVILAPAMVRGENDKVKVLLITSWEGKTVKEKWNRGNGVNLRQHYLLIEHDDEETREAKEQGMPTLALKDGKFMRKRCYICLRDDPYEYKLEDLSLYTDSLHYTDTDYFLTDQSHEELTKAYCQRVLAELARQ</sequence>
<evidence type="ECO:0000313" key="3">
    <source>
        <dbReference type="Proteomes" id="UP000774617"/>
    </source>
</evidence>
<dbReference type="PANTHER" id="PTHR37048:SF2">
    <property type="entry name" value="QUESTIONABLE PROTEIN"/>
    <property type="match status" value="1"/>
</dbReference>
<protein>
    <submittedName>
        <fullName evidence="2">Uncharacterized protein</fullName>
    </submittedName>
</protein>
<dbReference type="PANTHER" id="PTHR37048">
    <property type="entry name" value="QUESTIONABLE PROTEIN"/>
    <property type="match status" value="1"/>
</dbReference>
<keyword evidence="3" id="KW-1185">Reference proteome</keyword>
<gene>
    <name evidence="2" type="ORF">B0J12DRAFT_704197</name>
</gene>